<evidence type="ECO:0000256" key="1">
    <source>
        <dbReference type="ARBA" id="ARBA00001933"/>
    </source>
</evidence>
<keyword evidence="5" id="KW-0808">Transferase</keyword>
<dbReference type="InterPro" id="IPR015424">
    <property type="entry name" value="PyrdxlP-dep_Trfase"/>
</dbReference>
<keyword evidence="9" id="KW-1185">Reference proteome</keyword>
<dbReference type="GO" id="GO:0004069">
    <property type="term" value="F:L-aspartate:2-oxoglutarate aminotransferase activity"/>
    <property type="evidence" value="ECO:0007669"/>
    <property type="project" value="TreeGrafter"/>
</dbReference>
<evidence type="ECO:0000256" key="2">
    <source>
        <dbReference type="ARBA" id="ARBA00007441"/>
    </source>
</evidence>
<evidence type="ECO:0000256" key="5">
    <source>
        <dbReference type="ARBA" id="ARBA00022679"/>
    </source>
</evidence>
<dbReference type="Proteomes" id="UP000609121">
    <property type="component" value="Unassembled WGS sequence"/>
</dbReference>
<comment type="cofactor">
    <cofactor evidence="1">
        <name>pyridoxal 5'-phosphate</name>
        <dbReference type="ChEBI" id="CHEBI:597326"/>
    </cofactor>
</comment>
<evidence type="ECO:0000313" key="9">
    <source>
        <dbReference type="Proteomes" id="UP000609121"/>
    </source>
</evidence>
<name>A0A8J6YWC5_9RHOB</name>
<accession>A0A8J6YWC5</accession>
<dbReference type="GO" id="GO:0004838">
    <property type="term" value="F:L-tyrosine-2-oxoglutarate transaminase activity"/>
    <property type="evidence" value="ECO:0007669"/>
    <property type="project" value="TreeGrafter"/>
</dbReference>
<dbReference type="GO" id="GO:0033585">
    <property type="term" value="P:L-phenylalanine biosynthetic process from chorismate via phenylpyruvate"/>
    <property type="evidence" value="ECO:0007669"/>
    <property type="project" value="TreeGrafter"/>
</dbReference>
<dbReference type="RefSeq" id="WP_193179639.1">
    <property type="nucleotide sequence ID" value="NZ_JACVXA010000007.1"/>
</dbReference>
<dbReference type="Gene3D" id="3.90.1150.10">
    <property type="entry name" value="Aspartate Aminotransferase, domain 1"/>
    <property type="match status" value="1"/>
</dbReference>
<evidence type="ECO:0000313" key="8">
    <source>
        <dbReference type="EMBL" id="MBE3637253.1"/>
    </source>
</evidence>
<keyword evidence="4 8" id="KW-0032">Aminotransferase</keyword>
<feature type="domain" description="Aminotransferase class I/classII large" evidence="7">
    <location>
        <begin position="28"/>
        <end position="385"/>
    </location>
</feature>
<dbReference type="PANTHER" id="PTHR11879:SF22">
    <property type="entry name" value="ASPARTATE AMINOTRANSFERASE, MITOCHONDRIAL"/>
    <property type="match status" value="1"/>
</dbReference>
<evidence type="ECO:0000256" key="3">
    <source>
        <dbReference type="ARBA" id="ARBA00011738"/>
    </source>
</evidence>
<comment type="caution">
    <text evidence="8">The sequence shown here is derived from an EMBL/GenBank/DDBJ whole genome shotgun (WGS) entry which is preliminary data.</text>
</comment>
<dbReference type="Gene3D" id="3.40.640.10">
    <property type="entry name" value="Type I PLP-dependent aspartate aminotransferase-like (Major domain)"/>
    <property type="match status" value="1"/>
</dbReference>
<proteinExistence type="inferred from homology"/>
<evidence type="ECO:0000256" key="6">
    <source>
        <dbReference type="ARBA" id="ARBA00022898"/>
    </source>
</evidence>
<keyword evidence="6" id="KW-0663">Pyridoxal phosphate</keyword>
<gene>
    <name evidence="8" type="ORF">ICN82_03440</name>
</gene>
<dbReference type="SUPFAM" id="SSF53383">
    <property type="entry name" value="PLP-dependent transferases"/>
    <property type="match status" value="1"/>
</dbReference>
<comment type="similarity">
    <text evidence="2">Belongs to the class-I pyridoxal-phosphate-dependent aminotransferase family.</text>
</comment>
<organism evidence="8 9">
    <name type="scientific">Mangrovicoccus algicola</name>
    <dbReference type="NCBI Taxonomy" id="2771008"/>
    <lineage>
        <taxon>Bacteria</taxon>
        <taxon>Pseudomonadati</taxon>
        <taxon>Pseudomonadota</taxon>
        <taxon>Alphaproteobacteria</taxon>
        <taxon>Rhodobacterales</taxon>
        <taxon>Paracoccaceae</taxon>
        <taxon>Mangrovicoccus</taxon>
    </lineage>
</organism>
<dbReference type="CDD" id="cd00609">
    <property type="entry name" value="AAT_like"/>
    <property type="match status" value="1"/>
</dbReference>
<dbReference type="PRINTS" id="PR00799">
    <property type="entry name" value="TRANSAMINASE"/>
</dbReference>
<dbReference type="NCBIfam" id="NF006719">
    <property type="entry name" value="PRK09257.1"/>
    <property type="match status" value="1"/>
</dbReference>
<sequence length="392" mass="41200">MFETMKAPPPDKILSLAELFRADTRQGKLDLGVGVYKNEAGVTPILPSVAQVEAAHVAALTTKAYVGPGGDPDFVALVRELAFGKDAPVARIAGVQTTGGAGALRTLAGLIAFQAPGTMVHVPDPTWVNHLSVLADAGLPTKAYRYFDAASSTVTVDAMLEDIKAMAAGDVILLHGCCHNPTGADPQPGDWDRIIAAVVEQGVLPFVDLAYQGFGEGLDEDAATLRKLVVAAPELVLAYSCSKNFGIYRDRTGAAFVLSKSEAGSVAARGQLQVRNRVAYSMPPDHGAKIVAGVLGSPELNAQWRAEVGAMRAHVGRNRAALAAALEDIDATRFGALAGQKGMFCCLPISEAQVDRLREEFAIYMVSDGRMNLAGLDVSRAPELALAVARVL</sequence>
<protein>
    <submittedName>
        <fullName evidence="8">Aspartate/tyrosine/aromatic aminotransferase</fullName>
    </submittedName>
</protein>
<dbReference type="InterPro" id="IPR015421">
    <property type="entry name" value="PyrdxlP-dep_Trfase_major"/>
</dbReference>
<dbReference type="Pfam" id="PF00155">
    <property type="entry name" value="Aminotran_1_2"/>
    <property type="match status" value="1"/>
</dbReference>
<dbReference type="GO" id="GO:0042802">
    <property type="term" value="F:identical protein binding"/>
    <property type="evidence" value="ECO:0007669"/>
    <property type="project" value="TreeGrafter"/>
</dbReference>
<dbReference type="EMBL" id="JACVXA010000007">
    <property type="protein sequence ID" value="MBE3637253.1"/>
    <property type="molecule type" value="Genomic_DNA"/>
</dbReference>
<comment type="subunit">
    <text evidence="3">Homodimer.</text>
</comment>
<dbReference type="InterPro" id="IPR004839">
    <property type="entry name" value="Aminotransferase_I/II_large"/>
</dbReference>
<dbReference type="AlphaFoldDB" id="A0A8J6YWC5"/>
<dbReference type="InterPro" id="IPR015422">
    <property type="entry name" value="PyrdxlP-dep_Trfase_small"/>
</dbReference>
<evidence type="ECO:0000256" key="4">
    <source>
        <dbReference type="ARBA" id="ARBA00022576"/>
    </source>
</evidence>
<evidence type="ECO:0000259" key="7">
    <source>
        <dbReference type="Pfam" id="PF00155"/>
    </source>
</evidence>
<dbReference type="GO" id="GO:0030170">
    <property type="term" value="F:pyridoxal phosphate binding"/>
    <property type="evidence" value="ECO:0007669"/>
    <property type="project" value="InterPro"/>
</dbReference>
<dbReference type="GO" id="GO:0005829">
    <property type="term" value="C:cytosol"/>
    <property type="evidence" value="ECO:0007669"/>
    <property type="project" value="TreeGrafter"/>
</dbReference>
<dbReference type="InterPro" id="IPR000796">
    <property type="entry name" value="Asp_trans"/>
</dbReference>
<reference evidence="8" key="1">
    <citation type="submission" date="2020-09" db="EMBL/GenBank/DDBJ databases">
        <title>A novel bacterium of genus Mangrovicoccus, isolated from South China Sea.</title>
        <authorList>
            <person name="Huang H."/>
            <person name="Mo K."/>
            <person name="Hu Y."/>
        </authorList>
    </citation>
    <scope>NUCLEOTIDE SEQUENCE</scope>
    <source>
        <strain evidence="8">HB182678</strain>
    </source>
</reference>
<dbReference type="PANTHER" id="PTHR11879">
    <property type="entry name" value="ASPARTATE AMINOTRANSFERASE"/>
    <property type="match status" value="1"/>
</dbReference>